<dbReference type="EMBL" id="BQKI01000008">
    <property type="protein sequence ID" value="GJM99971.1"/>
    <property type="molecule type" value="Genomic_DNA"/>
</dbReference>
<dbReference type="InterPro" id="IPR001283">
    <property type="entry name" value="CRISP-related"/>
</dbReference>
<dbReference type="Proteomes" id="UP001054889">
    <property type="component" value="Unassembled WGS sequence"/>
</dbReference>
<dbReference type="Pfam" id="PF00188">
    <property type="entry name" value="CAP"/>
    <property type="match status" value="1"/>
</dbReference>
<dbReference type="SMART" id="SM00198">
    <property type="entry name" value="SCP"/>
    <property type="match status" value="1"/>
</dbReference>
<keyword evidence="1" id="KW-0732">Signal</keyword>
<organism evidence="3 4">
    <name type="scientific">Eleusine coracana subsp. coracana</name>
    <dbReference type="NCBI Taxonomy" id="191504"/>
    <lineage>
        <taxon>Eukaryota</taxon>
        <taxon>Viridiplantae</taxon>
        <taxon>Streptophyta</taxon>
        <taxon>Embryophyta</taxon>
        <taxon>Tracheophyta</taxon>
        <taxon>Spermatophyta</taxon>
        <taxon>Magnoliopsida</taxon>
        <taxon>Liliopsida</taxon>
        <taxon>Poales</taxon>
        <taxon>Poaceae</taxon>
        <taxon>PACMAD clade</taxon>
        <taxon>Chloridoideae</taxon>
        <taxon>Cynodonteae</taxon>
        <taxon>Eleusininae</taxon>
        <taxon>Eleusine</taxon>
    </lineage>
</organism>
<proteinExistence type="predicted"/>
<feature type="domain" description="SCP" evidence="2">
    <location>
        <begin position="27"/>
        <end position="147"/>
    </location>
</feature>
<feature type="signal peptide" evidence="1">
    <location>
        <begin position="1"/>
        <end position="25"/>
    </location>
</feature>
<evidence type="ECO:0000313" key="3">
    <source>
        <dbReference type="EMBL" id="GJM99971.1"/>
    </source>
</evidence>
<name>A0AAV5CNA8_ELECO</name>
<dbReference type="InterPro" id="IPR014044">
    <property type="entry name" value="CAP_dom"/>
</dbReference>
<keyword evidence="4" id="KW-1185">Reference proteome</keyword>
<dbReference type="Gene3D" id="3.40.33.10">
    <property type="entry name" value="CAP"/>
    <property type="match status" value="1"/>
</dbReference>
<gene>
    <name evidence="3" type="primary">ga17118</name>
    <name evidence="3" type="ORF">PR202_ga17118</name>
</gene>
<feature type="chain" id="PRO_5043708367" description="SCP domain-containing protein" evidence="1">
    <location>
        <begin position="26"/>
        <end position="181"/>
    </location>
</feature>
<dbReference type="AlphaFoldDB" id="A0AAV5CNA8"/>
<evidence type="ECO:0000259" key="2">
    <source>
        <dbReference type="SMART" id="SM00198"/>
    </source>
</evidence>
<accession>A0AAV5CNA8</accession>
<dbReference type="SUPFAM" id="SSF55797">
    <property type="entry name" value="PR-1-like"/>
    <property type="match status" value="1"/>
</dbReference>
<reference evidence="3" key="2">
    <citation type="submission" date="2021-12" db="EMBL/GenBank/DDBJ databases">
        <title>Resequencing data analysis of finger millet.</title>
        <authorList>
            <person name="Hatakeyama M."/>
            <person name="Aluri S."/>
            <person name="Balachadran M.T."/>
            <person name="Sivarajan S.R."/>
            <person name="Poveda L."/>
            <person name="Shimizu-Inatsugi R."/>
            <person name="Schlapbach R."/>
            <person name="Sreeman S.M."/>
            <person name="Shimizu K.K."/>
        </authorList>
    </citation>
    <scope>NUCLEOTIDE SEQUENCE</scope>
</reference>
<dbReference type="PANTHER" id="PTHR10334">
    <property type="entry name" value="CYSTEINE-RICH SECRETORY PROTEIN-RELATED"/>
    <property type="match status" value="1"/>
</dbReference>
<sequence length="181" mass="19598">MAFSKGLMIAFAMATIATIASIVSAQNTAQDFVDLHNEARAAVGVGPVTWDPVVAQYAQSYAEIRANDCGLVLSGGPYGENLFWGSWGRVWTASDAVGLWVSQKVDYNYTTDTCPVLTIGIQSTDICMAKYPCFHTMLIVPHGQSLQESDRESSSRYKKNMDELLAALPVEAGANCPIQHT</sequence>
<reference evidence="3" key="1">
    <citation type="journal article" date="2018" name="DNA Res.">
        <title>Multiple hybrid de novo genome assembly of finger millet, an orphan allotetraploid crop.</title>
        <authorList>
            <person name="Hatakeyama M."/>
            <person name="Aluri S."/>
            <person name="Balachadran M.T."/>
            <person name="Sivarajan S.R."/>
            <person name="Patrignani A."/>
            <person name="Gruter S."/>
            <person name="Poveda L."/>
            <person name="Shimizu-Inatsugi R."/>
            <person name="Baeten J."/>
            <person name="Francoijs K.J."/>
            <person name="Nataraja K.N."/>
            <person name="Reddy Y.A.N."/>
            <person name="Phadnis S."/>
            <person name="Ravikumar R.L."/>
            <person name="Schlapbach R."/>
            <person name="Sreeman S.M."/>
            <person name="Shimizu K.K."/>
        </authorList>
    </citation>
    <scope>NUCLEOTIDE SEQUENCE</scope>
</reference>
<comment type="caution">
    <text evidence="3">The sequence shown here is derived from an EMBL/GenBank/DDBJ whole genome shotgun (WGS) entry which is preliminary data.</text>
</comment>
<evidence type="ECO:0000256" key="1">
    <source>
        <dbReference type="SAM" id="SignalP"/>
    </source>
</evidence>
<evidence type="ECO:0000313" key="4">
    <source>
        <dbReference type="Proteomes" id="UP001054889"/>
    </source>
</evidence>
<protein>
    <recommendedName>
        <fullName evidence="2">SCP domain-containing protein</fullName>
    </recommendedName>
</protein>
<dbReference type="InterPro" id="IPR035940">
    <property type="entry name" value="CAP_sf"/>
</dbReference>